<keyword evidence="4 6" id="KW-0472">Membrane</keyword>
<reference evidence="7 8" key="1">
    <citation type="submission" date="2016-06" db="EMBL/GenBank/DDBJ databases">
        <title>Evolution of pathogenesis and genome organization in the Tremellales.</title>
        <authorList>
            <person name="Cuomo C."/>
            <person name="Litvintseva A."/>
            <person name="Heitman J."/>
            <person name="Chen Y."/>
            <person name="Sun S."/>
            <person name="Springer D."/>
            <person name="Dromer F."/>
            <person name="Young S."/>
            <person name="Zeng Q."/>
            <person name="Chapman S."/>
            <person name="Gujja S."/>
            <person name="Saif S."/>
            <person name="Birren B."/>
        </authorList>
    </citation>
    <scope>NUCLEOTIDE SEQUENCE [LARGE SCALE GENOMIC DNA]</scope>
    <source>
        <strain evidence="7 8">ATCC 28783</strain>
    </source>
</reference>
<dbReference type="PANTHER" id="PTHR14856">
    <property type="entry name" value="PQ-LOOP REPEAT-CONTAINING PROTEIN 1-LIKE PROTEIN"/>
    <property type="match status" value="1"/>
</dbReference>
<evidence type="ECO:0008006" key="9">
    <source>
        <dbReference type="Google" id="ProtNLM"/>
    </source>
</evidence>
<dbReference type="OrthoDB" id="292213at2759"/>
<dbReference type="GO" id="GO:0005802">
    <property type="term" value="C:trans-Golgi network"/>
    <property type="evidence" value="ECO:0007669"/>
    <property type="project" value="TreeGrafter"/>
</dbReference>
<evidence type="ECO:0000313" key="7">
    <source>
        <dbReference type="EMBL" id="RXK37855.1"/>
    </source>
</evidence>
<keyword evidence="8" id="KW-1185">Reference proteome</keyword>
<feature type="compositionally biased region" description="Low complexity" evidence="5">
    <location>
        <begin position="140"/>
        <end position="156"/>
    </location>
</feature>
<organism evidence="7 8">
    <name type="scientific">Tremella mesenterica</name>
    <name type="common">Jelly fungus</name>
    <dbReference type="NCBI Taxonomy" id="5217"/>
    <lineage>
        <taxon>Eukaryota</taxon>
        <taxon>Fungi</taxon>
        <taxon>Dikarya</taxon>
        <taxon>Basidiomycota</taxon>
        <taxon>Agaricomycotina</taxon>
        <taxon>Tremellomycetes</taxon>
        <taxon>Tremellales</taxon>
        <taxon>Tremellaceae</taxon>
        <taxon>Tremella</taxon>
    </lineage>
</organism>
<dbReference type="GO" id="GO:0005768">
    <property type="term" value="C:endosome"/>
    <property type="evidence" value="ECO:0007669"/>
    <property type="project" value="TreeGrafter"/>
</dbReference>
<keyword evidence="3 6" id="KW-1133">Transmembrane helix</keyword>
<proteinExistence type="predicted"/>
<evidence type="ECO:0000256" key="4">
    <source>
        <dbReference type="ARBA" id="ARBA00023136"/>
    </source>
</evidence>
<evidence type="ECO:0000256" key="2">
    <source>
        <dbReference type="ARBA" id="ARBA00022692"/>
    </source>
</evidence>
<feature type="compositionally biased region" description="Pro residues" evidence="5">
    <location>
        <begin position="104"/>
        <end position="114"/>
    </location>
</feature>
<accession>A0A4Q1BJM6</accession>
<dbReference type="GO" id="GO:0005829">
    <property type="term" value="C:cytosol"/>
    <property type="evidence" value="ECO:0007669"/>
    <property type="project" value="GOC"/>
</dbReference>
<dbReference type="AlphaFoldDB" id="A0A4Q1BJM6"/>
<feature type="transmembrane region" description="Helical" evidence="6">
    <location>
        <begin position="38"/>
        <end position="58"/>
    </location>
</feature>
<evidence type="ECO:0000256" key="6">
    <source>
        <dbReference type="SAM" id="Phobius"/>
    </source>
</evidence>
<feature type="transmembrane region" description="Helical" evidence="6">
    <location>
        <begin position="189"/>
        <end position="210"/>
    </location>
</feature>
<feature type="compositionally biased region" description="Polar residues" evidence="5">
    <location>
        <begin position="126"/>
        <end position="139"/>
    </location>
</feature>
<dbReference type="InterPro" id="IPR006603">
    <property type="entry name" value="PQ-loop_rpt"/>
</dbReference>
<evidence type="ECO:0000256" key="1">
    <source>
        <dbReference type="ARBA" id="ARBA00004141"/>
    </source>
</evidence>
<feature type="region of interest" description="Disordered" evidence="5">
    <location>
        <begin position="97"/>
        <end position="171"/>
    </location>
</feature>
<dbReference type="Pfam" id="PF04193">
    <property type="entry name" value="PQ-loop"/>
    <property type="match status" value="1"/>
</dbReference>
<evidence type="ECO:0000256" key="5">
    <source>
        <dbReference type="SAM" id="MobiDB-lite"/>
    </source>
</evidence>
<dbReference type="EMBL" id="SDIL01000058">
    <property type="protein sequence ID" value="RXK37855.1"/>
    <property type="molecule type" value="Genomic_DNA"/>
</dbReference>
<dbReference type="Gene3D" id="1.20.1280.290">
    <property type="match status" value="2"/>
</dbReference>
<gene>
    <name evidence="7" type="ORF">M231_04853</name>
</gene>
<comment type="subcellular location">
    <subcellularLocation>
        <location evidence="1">Membrane</location>
        <topology evidence="1">Multi-pass membrane protein</topology>
    </subcellularLocation>
</comment>
<sequence length="340" mass="37707">MTEVLQSLAGIGMAIGPPLIYADQAYSIVRKRDSSGFSHDVCGVVIIANIIRVFFWLGKQFELPLLVQSLLLILSQLLLLSLCLHYAPASSPGPTYAPLSPLAEHPPSPPPSVPLSPYHQDVSHDAQPSLQNDTPNENHSSIPLSLSGPSPRLQSPGFETSEDIPHGSSSGLRIGKGTRPFGFWQWEGYGTYLEFLAGMIVVLGLAELIFGRWMWCVLPGYLQVLSDYLWRGSESEQGIGGLGFVALTIESTLPIPQFISNYRRKSTYGFRSSTLAGWFFGDAYKTVYFFVRKAPLQFRITAIMTLCWDSAVLFQRIRYRAAPPRTAEENEEGRHLAVER</sequence>
<dbReference type="PANTHER" id="PTHR14856:SF9">
    <property type="entry name" value="PQ-LOOP REPEAT-CONTAINING PROTEIN 1"/>
    <property type="match status" value="1"/>
</dbReference>
<dbReference type="InParanoid" id="A0A4Q1BJM6"/>
<dbReference type="GO" id="GO:0016020">
    <property type="term" value="C:membrane"/>
    <property type="evidence" value="ECO:0007669"/>
    <property type="project" value="UniProtKB-SubCell"/>
</dbReference>
<name>A0A4Q1BJM6_TREME</name>
<evidence type="ECO:0000256" key="3">
    <source>
        <dbReference type="ARBA" id="ARBA00022989"/>
    </source>
</evidence>
<dbReference type="Proteomes" id="UP000289152">
    <property type="component" value="Unassembled WGS sequence"/>
</dbReference>
<evidence type="ECO:0000313" key="8">
    <source>
        <dbReference type="Proteomes" id="UP000289152"/>
    </source>
</evidence>
<dbReference type="VEuPathDB" id="FungiDB:TREMEDRAFT_66234"/>
<comment type="caution">
    <text evidence="7">The sequence shown here is derived from an EMBL/GenBank/DDBJ whole genome shotgun (WGS) entry which is preliminary data.</text>
</comment>
<dbReference type="InterPro" id="IPR052241">
    <property type="entry name" value="SLC66/Scramblase_ANY1"/>
</dbReference>
<dbReference type="GO" id="GO:0042147">
    <property type="term" value="P:retrograde transport, endosome to Golgi"/>
    <property type="evidence" value="ECO:0007669"/>
    <property type="project" value="TreeGrafter"/>
</dbReference>
<keyword evidence="2 6" id="KW-0812">Transmembrane</keyword>
<protein>
    <recommendedName>
        <fullName evidence="9">PQ loop repeat protein</fullName>
    </recommendedName>
</protein>
<dbReference type="GO" id="GO:0045332">
    <property type="term" value="P:phospholipid translocation"/>
    <property type="evidence" value="ECO:0007669"/>
    <property type="project" value="TreeGrafter"/>
</dbReference>
<feature type="transmembrane region" description="Helical" evidence="6">
    <location>
        <begin position="65"/>
        <end position="87"/>
    </location>
</feature>